<reference evidence="1" key="1">
    <citation type="submission" date="2020-07" db="EMBL/GenBank/DDBJ databases">
        <title>Multicomponent nature underlies the extraordinary mechanical properties of spider dragline silk.</title>
        <authorList>
            <person name="Kono N."/>
            <person name="Nakamura H."/>
            <person name="Mori M."/>
            <person name="Yoshida Y."/>
            <person name="Ohtoshi R."/>
            <person name="Malay A.D."/>
            <person name="Moran D.A.P."/>
            <person name="Tomita M."/>
            <person name="Numata K."/>
            <person name="Arakawa K."/>
        </authorList>
    </citation>
    <scope>NUCLEOTIDE SEQUENCE</scope>
</reference>
<organism evidence="1 2">
    <name type="scientific">Trichonephila clavata</name>
    <name type="common">Joro spider</name>
    <name type="synonym">Nephila clavata</name>
    <dbReference type="NCBI Taxonomy" id="2740835"/>
    <lineage>
        <taxon>Eukaryota</taxon>
        <taxon>Metazoa</taxon>
        <taxon>Ecdysozoa</taxon>
        <taxon>Arthropoda</taxon>
        <taxon>Chelicerata</taxon>
        <taxon>Arachnida</taxon>
        <taxon>Araneae</taxon>
        <taxon>Araneomorphae</taxon>
        <taxon>Entelegynae</taxon>
        <taxon>Araneoidea</taxon>
        <taxon>Nephilidae</taxon>
        <taxon>Trichonephila</taxon>
    </lineage>
</organism>
<proteinExistence type="predicted"/>
<dbReference type="AlphaFoldDB" id="A0A8X6L461"/>
<gene>
    <name evidence="1" type="ORF">TNCT_268721</name>
</gene>
<evidence type="ECO:0000313" key="2">
    <source>
        <dbReference type="Proteomes" id="UP000887116"/>
    </source>
</evidence>
<dbReference type="EMBL" id="BMAO01014579">
    <property type="protein sequence ID" value="GFQ95839.1"/>
    <property type="molecule type" value="Genomic_DNA"/>
</dbReference>
<dbReference type="OrthoDB" id="10314138at2759"/>
<dbReference type="Proteomes" id="UP000887116">
    <property type="component" value="Unassembled WGS sequence"/>
</dbReference>
<keyword evidence="2" id="KW-1185">Reference proteome</keyword>
<protein>
    <submittedName>
        <fullName evidence="1">Uncharacterized protein</fullName>
    </submittedName>
</protein>
<evidence type="ECO:0000313" key="1">
    <source>
        <dbReference type="EMBL" id="GFQ95839.1"/>
    </source>
</evidence>
<sequence>MGRYSGPSRTVTSDISPKVLPSKICLLSTDVQHLTDPELASVPQPRLSDIKVRAFLLSSICKKLSRHTYQVKRTEEKGTSTPLLSLSHSSLLKKVGKGYFKILGTKCLMQPAGTHERGAKMPSEKLAFSFRTANI</sequence>
<comment type="caution">
    <text evidence="1">The sequence shown here is derived from an EMBL/GenBank/DDBJ whole genome shotgun (WGS) entry which is preliminary data.</text>
</comment>
<name>A0A8X6L461_TRICU</name>
<accession>A0A8X6L461</accession>